<proteinExistence type="inferred from homology"/>
<dbReference type="InterPro" id="IPR000937">
    <property type="entry name" value="Capsid_prot_S-dom_vir"/>
</dbReference>
<evidence type="ECO:0000256" key="2">
    <source>
        <dbReference type="ARBA" id="ARBA00007446"/>
    </source>
</evidence>
<dbReference type="Pfam" id="PF00729">
    <property type="entry name" value="Viral_coat"/>
    <property type="match status" value="1"/>
</dbReference>
<comment type="similarity">
    <text evidence="2">Belongs to the icosahedral plant coat protein family.</text>
</comment>
<name>A0A2S0SZ27_9VIRU</name>
<feature type="domain" description="Icosahedral viral capsid protein S" evidence="7">
    <location>
        <begin position="75"/>
        <end position="215"/>
    </location>
</feature>
<evidence type="ECO:0000256" key="6">
    <source>
        <dbReference type="ARBA" id="ARBA00023060"/>
    </source>
</evidence>
<dbReference type="InterPro" id="IPR029053">
    <property type="entry name" value="Viral_coat"/>
</dbReference>
<dbReference type="SUPFAM" id="SSF88633">
    <property type="entry name" value="Positive stranded ssRNA viruses"/>
    <property type="match status" value="1"/>
</dbReference>
<sequence length="483" mass="53816">MRFQQRNRFTMLRRNPRWSIGPVSPNLPRGVMRNVQRRGVRSAQTPPKRGETVISDRMYVGTLTSAGIKIPVGPDPTQFSGESLVTRASTFNQYRVLSATLHYQPLLNQTNGNSIVNVWLTSDPKDNLPTEDRQVKVTMTSAKGISWFATYSRNYKPILPQTQLYSYPTGAGGIDPGSDFQAAHYFMIKPTSADASITNYGEVYISMTISVSSPMPAPAKGQPSRNDIALNTWVNLTDTTLRKFLFHQMFGKYMAVQNEGKINVYETIPDVEFPHSTSALTFFTNTIDAITKPQPNNEMGNHYKWNAEAEPPGWEDLGPIATSKIYTTYNISPTVLKTIMNTVRQQLIADIQPTRLYNTDDNPMEKRIGDEEDYHLTLPTTTLIVNSKSEPLTEENFVPVQIESQPVSVSVTQDPLRVSVENTPGVNVKNQLETIILEQPIATTSEKSMLDTIGDLAGAILPLLIKDGQHTELADNLTTQASQ</sequence>
<evidence type="ECO:0000256" key="4">
    <source>
        <dbReference type="ARBA" id="ARBA00022561"/>
    </source>
</evidence>
<evidence type="ECO:0000313" key="8">
    <source>
        <dbReference type="EMBL" id="AWB14595.1"/>
    </source>
</evidence>
<dbReference type="Gene3D" id="2.60.120.20">
    <property type="match status" value="1"/>
</dbReference>
<evidence type="ECO:0000259" key="7">
    <source>
        <dbReference type="Pfam" id="PF00729"/>
    </source>
</evidence>
<evidence type="ECO:0000256" key="5">
    <source>
        <dbReference type="ARBA" id="ARBA00022844"/>
    </source>
</evidence>
<keyword evidence="4" id="KW-0167">Capsid protein</keyword>
<accession>A0A2S0SZ27</accession>
<organism evidence="8">
    <name type="scientific">Murine feces-associated hepe-like virus</name>
    <dbReference type="NCBI Taxonomy" id="2171386"/>
    <lineage>
        <taxon>Viruses</taxon>
        <taxon>Riboviria</taxon>
        <taxon>Orthornavirae</taxon>
        <taxon>Kitrinoviricota</taxon>
        <taxon>Alsuviricetes</taxon>
        <taxon>Hepelivirales</taxon>
        <taxon>Hepeviridae</taxon>
    </lineage>
</organism>
<dbReference type="GO" id="GO:0039617">
    <property type="term" value="C:T=3 icosahedral viral capsid"/>
    <property type="evidence" value="ECO:0007669"/>
    <property type="project" value="UniProtKB-KW"/>
</dbReference>
<evidence type="ECO:0000256" key="3">
    <source>
        <dbReference type="ARBA" id="ARBA00018091"/>
    </source>
</evidence>
<dbReference type="GO" id="GO:0005198">
    <property type="term" value="F:structural molecule activity"/>
    <property type="evidence" value="ECO:0007669"/>
    <property type="project" value="InterPro"/>
</dbReference>
<keyword evidence="6" id="KW-1142">T=3 icosahedral capsid protein</keyword>
<protein>
    <recommendedName>
        <fullName evidence="3">Capsid protein</fullName>
    </recommendedName>
</protein>
<reference evidence="8" key="1">
    <citation type="submission" date="2017-05" db="EMBL/GenBank/DDBJ databases">
        <authorList>
            <person name="Song R."/>
            <person name="Chenine A.L."/>
            <person name="Ruprecht R.M."/>
        </authorList>
    </citation>
    <scope>NUCLEOTIDE SEQUENCE</scope>
    <source>
        <strain evidence="8">MFAHLV/NYC/Qpool/2393</strain>
    </source>
</reference>
<dbReference type="EMBL" id="MF175081">
    <property type="protein sequence ID" value="AWB14595.1"/>
    <property type="molecule type" value="Genomic_RNA"/>
</dbReference>
<reference evidence="8" key="2">
    <citation type="journal article" date="2018" name="MBio">
        <title>Viral Diversity of House Mice in New York City.</title>
        <authorList>
            <person name="Willams S.H."/>
            <person name="Che X."/>
            <person name="Garcia J.A."/>
            <person name="Klena J.D."/>
            <person name="Lee B."/>
            <person name="Muller D."/>
            <person name="Ulrich W."/>
            <person name="Corrigan R.M."/>
            <person name="Nichol S."/>
            <person name="Jain K."/>
            <person name="Lipkin W.I."/>
        </authorList>
    </citation>
    <scope>NUCLEOTIDE SEQUENCE</scope>
    <source>
        <strain evidence="8">MFAHLV/NYC/Qpool/2393</strain>
    </source>
</reference>
<comment type="subcellular location">
    <subcellularLocation>
        <location evidence="1">Virion</location>
    </subcellularLocation>
</comment>
<evidence type="ECO:0000256" key="1">
    <source>
        <dbReference type="ARBA" id="ARBA00004328"/>
    </source>
</evidence>
<keyword evidence="5" id="KW-0946">Virion</keyword>